<evidence type="ECO:0000256" key="3">
    <source>
        <dbReference type="ARBA" id="ARBA00023136"/>
    </source>
</evidence>
<dbReference type="GeneTree" id="ENSGT01030000234563"/>
<evidence type="ECO:0000259" key="7">
    <source>
        <dbReference type="SMART" id="SM00602"/>
    </source>
</evidence>
<dbReference type="Gene3D" id="3.30.60.270">
    <property type="match status" value="1"/>
</dbReference>
<keyword evidence="9" id="KW-1185">Reference proteome</keyword>
<reference evidence="8" key="2">
    <citation type="submission" date="2025-09" db="UniProtKB">
        <authorList>
            <consortium name="Ensembl"/>
        </authorList>
    </citation>
    <scope>IDENTIFICATION</scope>
</reference>
<dbReference type="InterPro" id="IPR031778">
    <property type="entry name" value="Sortilin_N"/>
</dbReference>
<comment type="subcellular location">
    <subcellularLocation>
        <location evidence="1">Membrane</location>
    </subcellularLocation>
</comment>
<evidence type="ECO:0000313" key="9">
    <source>
        <dbReference type="Proteomes" id="UP000694569"/>
    </source>
</evidence>
<proteinExistence type="predicted"/>
<dbReference type="Pfam" id="PF15901">
    <property type="entry name" value="Sortilin_C"/>
    <property type="match status" value="1"/>
</dbReference>
<evidence type="ECO:0000313" key="8">
    <source>
        <dbReference type="Ensembl" id="ENSLLEP00000000710.1"/>
    </source>
</evidence>
<dbReference type="Ensembl" id="ENSLLET00000000738.1">
    <property type="protein sequence ID" value="ENSLLEP00000000710.1"/>
    <property type="gene ID" value="ENSLLEG00000000411.1"/>
</dbReference>
<dbReference type="Proteomes" id="UP000694569">
    <property type="component" value="Unplaced"/>
</dbReference>
<keyword evidence="2" id="KW-0677">Repeat</keyword>
<dbReference type="GO" id="GO:0016050">
    <property type="term" value="P:vesicle organization"/>
    <property type="evidence" value="ECO:0007669"/>
    <property type="project" value="TreeGrafter"/>
</dbReference>
<dbReference type="InterPro" id="IPR031777">
    <property type="entry name" value="Sortilin_C"/>
</dbReference>
<organism evidence="8 9">
    <name type="scientific">Leptobrachium leishanense</name>
    <name type="common">Leishan spiny toad</name>
    <dbReference type="NCBI Taxonomy" id="445787"/>
    <lineage>
        <taxon>Eukaryota</taxon>
        <taxon>Metazoa</taxon>
        <taxon>Chordata</taxon>
        <taxon>Craniata</taxon>
        <taxon>Vertebrata</taxon>
        <taxon>Euteleostomi</taxon>
        <taxon>Amphibia</taxon>
        <taxon>Batrachia</taxon>
        <taxon>Anura</taxon>
        <taxon>Pelobatoidea</taxon>
        <taxon>Megophryidae</taxon>
        <taxon>Leptobrachium</taxon>
    </lineage>
</organism>
<accession>A0A8C5LN14</accession>
<dbReference type="SMART" id="SM00602">
    <property type="entry name" value="VPS10"/>
    <property type="match status" value="1"/>
</dbReference>
<dbReference type="GO" id="GO:0005794">
    <property type="term" value="C:Golgi apparatus"/>
    <property type="evidence" value="ECO:0007669"/>
    <property type="project" value="TreeGrafter"/>
</dbReference>
<evidence type="ECO:0000256" key="4">
    <source>
        <dbReference type="ARBA" id="ARBA00023180"/>
    </source>
</evidence>
<dbReference type="GO" id="GO:0016020">
    <property type="term" value="C:membrane"/>
    <property type="evidence" value="ECO:0007669"/>
    <property type="project" value="UniProtKB-SubCell"/>
</dbReference>
<evidence type="ECO:0000256" key="2">
    <source>
        <dbReference type="ARBA" id="ARBA00022737"/>
    </source>
</evidence>
<dbReference type="Gene3D" id="2.130.10.10">
    <property type="entry name" value="YVTN repeat-like/Quinoprotein amine dehydrogenase"/>
    <property type="match status" value="1"/>
</dbReference>
<feature type="region of interest" description="Disordered" evidence="5">
    <location>
        <begin position="745"/>
        <end position="773"/>
    </location>
</feature>
<dbReference type="Gene3D" id="2.10.70.80">
    <property type="match status" value="1"/>
</dbReference>
<gene>
    <name evidence="8" type="primary">SORT1</name>
</gene>
<protein>
    <submittedName>
        <fullName evidence="8">Sortilin 1</fullName>
    </submittedName>
</protein>
<keyword evidence="6" id="KW-0812">Transmembrane</keyword>
<keyword evidence="6" id="KW-1133">Transmembrane helix</keyword>
<dbReference type="OrthoDB" id="443634at2759"/>
<dbReference type="CDD" id="cd15482">
    <property type="entry name" value="Sialidase_non-viral"/>
    <property type="match status" value="1"/>
</dbReference>
<dbReference type="GO" id="GO:0006897">
    <property type="term" value="P:endocytosis"/>
    <property type="evidence" value="ECO:0007669"/>
    <property type="project" value="TreeGrafter"/>
</dbReference>
<dbReference type="InterPro" id="IPR015943">
    <property type="entry name" value="WD40/YVTN_repeat-like_dom_sf"/>
</dbReference>
<keyword evidence="4" id="KW-0325">Glycoprotein</keyword>
<reference evidence="8" key="1">
    <citation type="submission" date="2025-08" db="UniProtKB">
        <authorList>
            <consortium name="Ensembl"/>
        </authorList>
    </citation>
    <scope>IDENTIFICATION</scope>
</reference>
<name>A0A8C5LN14_9ANUR</name>
<feature type="domain" description="VPS10" evidence="7">
    <location>
        <begin position="91"/>
        <end position="691"/>
    </location>
</feature>
<sequence length="773" mass="86303">MLHHSHTKLCRRCGRGALRTSVLAVLRSCLTCVRLQRPSCVRSSVRTYFMCQAPMDFLSCYHGRTFSGELSLVWIGDGTGVILVLTTFRLPLIVMTYAQSSLYRSDDYGKTFQEITALINDTYVRTEYGMGLGPENSGKVILVADVSGGASGGRIFRSSDFAHHFIQIDLPFHPQIPVSYNPENSSCLLFLSIEYDLWISRDFGDTWIQIHRKVCSAKWGTGNTILFTTTTNETDKCSFHSQTLKRTSDFGKTFKGLIERVYSFGLWERFLLASVMDEEGIKRRIYVSTDKGDNWNVAQLPSVSYEQFYSVLAANNDLVVIHVDDMGDTGYGTIYTSDERGIVFSKETDFTNVTSLRGVFITSVLAEDDTVHSVISFDQGGEWSPIQKPVNTKCDSTSKDKEKCNLHIHGQYSISQNLQVPMPPLTEPNAVGIIIAHGSVGDAISISSPSVYISDDGGYSWSLVLDGPHHYAILDSGGLIVAVEQSELPIDTIKFSTDEGQCWFNYTFTNESIKFTGLASEPGARSLNVTVWGYHPNYVTRVWVSYTIDFAVLLHQNCEDRDYIKWLAHSTDPGAPSDGCVLGYKEHYLRLRKSSMCQNGRDYIVSQEPSFCSCTLDDYMCDFGYYRKENESECQEQPELKGHELDLCVFGEEEMLTTSGYRKIPGDKCIGGVNPVRQEMDLKEKCSNGKTQEGSYSSSIPVIVSVVIVLVLAIAAAILIIKKYVCGGRFLVHRYSVLRQHADTQGDEPLDTSIAVPRRGGAFHDDSDEDLLE</sequence>
<dbReference type="GO" id="GO:0005829">
    <property type="term" value="C:cytosol"/>
    <property type="evidence" value="ECO:0007669"/>
    <property type="project" value="GOC"/>
</dbReference>
<dbReference type="InterPro" id="IPR050310">
    <property type="entry name" value="VPS10-sortilin"/>
</dbReference>
<dbReference type="PANTHER" id="PTHR12106">
    <property type="entry name" value="SORTILIN RELATED"/>
    <property type="match status" value="1"/>
</dbReference>
<dbReference type="SUPFAM" id="SSF110296">
    <property type="entry name" value="Oligoxyloglucan reducing end-specific cellobiohydrolase"/>
    <property type="match status" value="1"/>
</dbReference>
<keyword evidence="3 6" id="KW-0472">Membrane</keyword>
<dbReference type="PANTHER" id="PTHR12106:SF23">
    <property type="entry name" value="SORTILIN"/>
    <property type="match status" value="1"/>
</dbReference>
<dbReference type="Pfam" id="PF15902">
    <property type="entry name" value="Sortilin-Vps10"/>
    <property type="match status" value="1"/>
</dbReference>
<dbReference type="GO" id="GO:0006895">
    <property type="term" value="P:Golgi to endosome transport"/>
    <property type="evidence" value="ECO:0007669"/>
    <property type="project" value="TreeGrafter"/>
</dbReference>
<evidence type="ECO:0000256" key="5">
    <source>
        <dbReference type="SAM" id="MobiDB-lite"/>
    </source>
</evidence>
<evidence type="ECO:0000256" key="6">
    <source>
        <dbReference type="SAM" id="Phobius"/>
    </source>
</evidence>
<dbReference type="InterPro" id="IPR006581">
    <property type="entry name" value="VPS10"/>
</dbReference>
<dbReference type="AlphaFoldDB" id="A0A8C5LN14"/>
<evidence type="ECO:0000256" key="1">
    <source>
        <dbReference type="ARBA" id="ARBA00004370"/>
    </source>
</evidence>
<feature type="transmembrane region" description="Helical" evidence="6">
    <location>
        <begin position="700"/>
        <end position="721"/>
    </location>
</feature>